<evidence type="ECO:0000256" key="1">
    <source>
        <dbReference type="SAM" id="Phobius"/>
    </source>
</evidence>
<keyword evidence="1" id="KW-0472">Membrane</keyword>
<dbReference type="AlphaFoldDB" id="A0A9Q8YF63"/>
<name>A0A9Q8YF63_ENSAD</name>
<feature type="transmembrane region" description="Helical" evidence="1">
    <location>
        <begin position="132"/>
        <end position="153"/>
    </location>
</feature>
<organism evidence="2 3">
    <name type="scientific">Ensifer adhaerens</name>
    <name type="common">Sinorhizobium morelense</name>
    <dbReference type="NCBI Taxonomy" id="106592"/>
    <lineage>
        <taxon>Bacteria</taxon>
        <taxon>Pseudomonadati</taxon>
        <taxon>Pseudomonadota</taxon>
        <taxon>Alphaproteobacteria</taxon>
        <taxon>Hyphomicrobiales</taxon>
        <taxon>Rhizobiaceae</taxon>
        <taxon>Sinorhizobium/Ensifer group</taxon>
        <taxon>Ensifer</taxon>
    </lineage>
</organism>
<geneLocation type="plasmid" evidence="2 3">
    <name>pB</name>
</geneLocation>
<feature type="transmembrane region" description="Helical" evidence="1">
    <location>
        <begin position="103"/>
        <end position="126"/>
    </location>
</feature>
<keyword evidence="1" id="KW-1133">Transmembrane helix</keyword>
<feature type="transmembrane region" description="Helical" evidence="1">
    <location>
        <begin position="57"/>
        <end position="82"/>
    </location>
</feature>
<accession>A0A9Q8YF63</accession>
<dbReference type="Proteomes" id="UP001055460">
    <property type="component" value="Plasmid pB"/>
</dbReference>
<keyword evidence="1" id="KW-0812">Transmembrane</keyword>
<dbReference type="RefSeq" id="WP_252161072.1">
    <property type="nucleotide sequence ID" value="NZ_CP098809.1"/>
</dbReference>
<proteinExistence type="predicted"/>
<gene>
    <name evidence="2" type="ORF">NE863_33695</name>
</gene>
<evidence type="ECO:0000313" key="2">
    <source>
        <dbReference type="EMBL" id="USJ27406.1"/>
    </source>
</evidence>
<evidence type="ECO:0000313" key="3">
    <source>
        <dbReference type="Proteomes" id="UP001055460"/>
    </source>
</evidence>
<protein>
    <submittedName>
        <fullName evidence="2">DUF2254 domain-containing protein</fullName>
    </submittedName>
</protein>
<sequence length="407" mass="45144">MSKWQWLIRRFTRRLWFRPTLFALAGLFTALFSVFFSPALPLDFAERIGADAVDNILNILASSMLAVTTFSLSTMVTAYGAATTNVTPRATTLVVEDTTTQNVLATFIGTFLFSLVGIVALSTGAYGEEGRAILFLVTLGVIAIIIVTMLRWIDHLSRLGRVGDTIDRVEKAAMEALQARAKRPFLGGQEAQSQPDSGWCLQLEMIGYLQHLDAGALQKAAETADVHVQVLTLPGTYIHPTRDVLWVSRVLDEEEVKPFRSAFTVGLRRSFEQDPRFGLSVLSEIASRALSPAVNDPGTAVDVLGRSVRLFHAYLQEDESEVPHPRLSVPGLNTSDLFEDFFAPIARDGAGLVEVHIRLQKTLHILRDLSPQFAEEARRQSRKALVRAEATLQIEDDKTRLRRLAQE</sequence>
<dbReference type="Pfam" id="PF10011">
    <property type="entry name" value="DUF2254"/>
    <property type="match status" value="1"/>
</dbReference>
<dbReference type="InterPro" id="IPR018723">
    <property type="entry name" value="DUF2254_membrane"/>
</dbReference>
<reference evidence="2" key="1">
    <citation type="submission" date="2022-06" db="EMBL/GenBank/DDBJ databases">
        <title>Physiological and biochemical characterization and genomic elucidation of a strain of the genus Ensifer adhaerens M8 that combines arsenic oxidation and chromium reduction.</title>
        <authorList>
            <person name="Li X."/>
            <person name="Yu c."/>
        </authorList>
    </citation>
    <scope>NUCLEOTIDE SEQUENCE</scope>
    <source>
        <strain evidence="2">M8</strain>
        <plasmid evidence="2">pB</plasmid>
    </source>
</reference>
<dbReference type="EMBL" id="CP098809">
    <property type="protein sequence ID" value="USJ27406.1"/>
    <property type="molecule type" value="Genomic_DNA"/>
</dbReference>
<keyword evidence="2" id="KW-0614">Plasmid</keyword>